<gene>
    <name evidence="1" type="ORF">PHLGIDRAFT_371385</name>
</gene>
<protein>
    <submittedName>
        <fullName evidence="1">Uncharacterized protein</fullName>
    </submittedName>
</protein>
<evidence type="ECO:0000313" key="2">
    <source>
        <dbReference type="Proteomes" id="UP000053257"/>
    </source>
</evidence>
<dbReference type="Proteomes" id="UP000053257">
    <property type="component" value="Unassembled WGS sequence"/>
</dbReference>
<name>A0A0C3P2Q6_PHLG1</name>
<accession>A0A0C3P2Q6</accession>
<reference evidence="1 2" key="1">
    <citation type="journal article" date="2014" name="PLoS Genet.">
        <title>Analysis of the Phlebiopsis gigantea genome, transcriptome and secretome provides insight into its pioneer colonization strategies of wood.</title>
        <authorList>
            <person name="Hori C."/>
            <person name="Ishida T."/>
            <person name="Igarashi K."/>
            <person name="Samejima M."/>
            <person name="Suzuki H."/>
            <person name="Master E."/>
            <person name="Ferreira P."/>
            <person name="Ruiz-Duenas F.J."/>
            <person name="Held B."/>
            <person name="Canessa P."/>
            <person name="Larrondo L.F."/>
            <person name="Schmoll M."/>
            <person name="Druzhinina I.S."/>
            <person name="Kubicek C.P."/>
            <person name="Gaskell J.A."/>
            <person name="Kersten P."/>
            <person name="St John F."/>
            <person name="Glasner J."/>
            <person name="Sabat G."/>
            <person name="Splinter BonDurant S."/>
            <person name="Syed K."/>
            <person name="Yadav J."/>
            <person name="Mgbeahuruike A.C."/>
            <person name="Kovalchuk A."/>
            <person name="Asiegbu F.O."/>
            <person name="Lackner G."/>
            <person name="Hoffmeister D."/>
            <person name="Rencoret J."/>
            <person name="Gutierrez A."/>
            <person name="Sun H."/>
            <person name="Lindquist E."/>
            <person name="Barry K."/>
            <person name="Riley R."/>
            <person name="Grigoriev I.V."/>
            <person name="Henrissat B."/>
            <person name="Kues U."/>
            <person name="Berka R.M."/>
            <person name="Martinez A.T."/>
            <person name="Covert S.F."/>
            <person name="Blanchette R.A."/>
            <person name="Cullen D."/>
        </authorList>
    </citation>
    <scope>NUCLEOTIDE SEQUENCE [LARGE SCALE GENOMIC DNA]</scope>
    <source>
        <strain evidence="1 2">11061_1 CR5-6</strain>
    </source>
</reference>
<dbReference type="HOGENOM" id="CLU_1644332_0_0_1"/>
<keyword evidence="2" id="KW-1185">Reference proteome</keyword>
<evidence type="ECO:0000313" key="1">
    <source>
        <dbReference type="EMBL" id="KIP12199.1"/>
    </source>
</evidence>
<dbReference type="AlphaFoldDB" id="A0A0C3P2Q6"/>
<sequence>MLLDTASEGGSISAAYPSQFTVLAGRPPRWRGGSQALAASSASPATSTADAVLRLLGSSATETRRHDAIGATRHVSTRGMPRVLRAFEIRKRTLSCSAGYPCAGRGGGPCYESTNEDSPPAPRSVVDGRALCVHWSAQRCWVFRRIVDNAAEVGRCSPRDD</sequence>
<dbReference type="EMBL" id="KN840441">
    <property type="protein sequence ID" value="KIP12199.1"/>
    <property type="molecule type" value="Genomic_DNA"/>
</dbReference>
<proteinExistence type="predicted"/>
<organism evidence="1 2">
    <name type="scientific">Phlebiopsis gigantea (strain 11061_1 CR5-6)</name>
    <name type="common">White-rot fungus</name>
    <name type="synonym">Peniophora gigantea</name>
    <dbReference type="NCBI Taxonomy" id="745531"/>
    <lineage>
        <taxon>Eukaryota</taxon>
        <taxon>Fungi</taxon>
        <taxon>Dikarya</taxon>
        <taxon>Basidiomycota</taxon>
        <taxon>Agaricomycotina</taxon>
        <taxon>Agaricomycetes</taxon>
        <taxon>Polyporales</taxon>
        <taxon>Phanerochaetaceae</taxon>
        <taxon>Phlebiopsis</taxon>
    </lineage>
</organism>